<dbReference type="Proteomes" id="UP000008177">
    <property type="component" value="Unplaced contigs"/>
</dbReference>
<gene>
    <name evidence="1" type="ORF">BofuT4_P050570.1</name>
</gene>
<reference evidence="2" key="1">
    <citation type="journal article" date="2011" name="PLoS Genet.">
        <title>Genomic analysis of the necrotrophic fungal pathogens Sclerotinia sclerotiorum and Botrytis cinerea.</title>
        <authorList>
            <person name="Amselem J."/>
            <person name="Cuomo C.A."/>
            <person name="van Kan J.A."/>
            <person name="Viaud M."/>
            <person name="Benito E.P."/>
            <person name="Couloux A."/>
            <person name="Coutinho P.M."/>
            <person name="de Vries R.P."/>
            <person name="Dyer P.S."/>
            <person name="Fillinger S."/>
            <person name="Fournier E."/>
            <person name="Gout L."/>
            <person name="Hahn M."/>
            <person name="Kohn L."/>
            <person name="Lapalu N."/>
            <person name="Plummer K.M."/>
            <person name="Pradier J.M."/>
            <person name="Quevillon E."/>
            <person name="Sharon A."/>
            <person name="Simon A."/>
            <person name="ten Have A."/>
            <person name="Tudzynski B."/>
            <person name="Tudzynski P."/>
            <person name="Wincker P."/>
            <person name="Andrew M."/>
            <person name="Anthouard V."/>
            <person name="Beever R.E."/>
            <person name="Beffa R."/>
            <person name="Benoit I."/>
            <person name="Bouzid O."/>
            <person name="Brault B."/>
            <person name="Chen Z."/>
            <person name="Choquer M."/>
            <person name="Collemare J."/>
            <person name="Cotton P."/>
            <person name="Danchin E.G."/>
            <person name="Da Silva C."/>
            <person name="Gautier A."/>
            <person name="Giraud C."/>
            <person name="Giraud T."/>
            <person name="Gonzalez C."/>
            <person name="Grossetete S."/>
            <person name="Guldener U."/>
            <person name="Henrissat B."/>
            <person name="Howlett B.J."/>
            <person name="Kodira C."/>
            <person name="Kretschmer M."/>
            <person name="Lappartient A."/>
            <person name="Leroch M."/>
            <person name="Levis C."/>
            <person name="Mauceli E."/>
            <person name="Neuveglise C."/>
            <person name="Oeser B."/>
            <person name="Pearson M."/>
            <person name="Poulain J."/>
            <person name="Poussereau N."/>
            <person name="Quesneville H."/>
            <person name="Rascle C."/>
            <person name="Schumacher J."/>
            <person name="Segurens B."/>
            <person name="Sexton A."/>
            <person name="Silva E."/>
            <person name="Sirven C."/>
            <person name="Soanes D.M."/>
            <person name="Talbot N.J."/>
            <person name="Templeton M."/>
            <person name="Yandava C."/>
            <person name="Yarden O."/>
            <person name="Zeng Q."/>
            <person name="Rollins J.A."/>
            <person name="Lebrun M.H."/>
            <person name="Dickman M."/>
        </authorList>
    </citation>
    <scope>NUCLEOTIDE SEQUENCE [LARGE SCALE GENOMIC DNA]</scope>
    <source>
        <strain evidence="2">T4</strain>
    </source>
</reference>
<name>G2XXT0_BOTF4</name>
<dbReference type="EMBL" id="FQ790276">
    <property type="protein sequence ID" value="CCD45267.1"/>
    <property type="molecule type" value="Genomic_DNA"/>
</dbReference>
<protein>
    <submittedName>
        <fullName evidence="1">Uncharacterized protein</fullName>
    </submittedName>
</protein>
<dbReference type="AlphaFoldDB" id="G2XXT0"/>
<evidence type="ECO:0000313" key="2">
    <source>
        <dbReference type="Proteomes" id="UP000008177"/>
    </source>
</evidence>
<dbReference type="InParanoid" id="G2XXT0"/>
<organism evidence="1 2">
    <name type="scientific">Botryotinia fuckeliana (strain T4)</name>
    <name type="common">Noble rot fungus</name>
    <name type="synonym">Botrytis cinerea</name>
    <dbReference type="NCBI Taxonomy" id="999810"/>
    <lineage>
        <taxon>Eukaryota</taxon>
        <taxon>Fungi</taxon>
        <taxon>Dikarya</taxon>
        <taxon>Ascomycota</taxon>
        <taxon>Pezizomycotina</taxon>
        <taxon>Leotiomycetes</taxon>
        <taxon>Helotiales</taxon>
        <taxon>Sclerotiniaceae</taxon>
        <taxon>Botrytis</taxon>
    </lineage>
</organism>
<dbReference type="HOGENOM" id="CLU_2978844_0_0_1"/>
<evidence type="ECO:0000313" key="1">
    <source>
        <dbReference type="EMBL" id="CCD45267.1"/>
    </source>
</evidence>
<accession>G2XXT0</accession>
<proteinExistence type="predicted"/>
<sequence>MFSFWYLQLSHHTKQPQYVPRSLGSLASGDWALQKNEFGSTLACQEHIEVEAYRLHTG</sequence>